<keyword evidence="1" id="KW-0812">Transmembrane</keyword>
<proteinExistence type="predicted"/>
<dbReference type="Proteomes" id="UP001185331">
    <property type="component" value="Unassembled WGS sequence"/>
</dbReference>
<evidence type="ECO:0008006" key="4">
    <source>
        <dbReference type="Google" id="ProtNLM"/>
    </source>
</evidence>
<dbReference type="EMBL" id="JAVDQK010000004">
    <property type="protein sequence ID" value="MDR6218175.1"/>
    <property type="molecule type" value="Genomic_DNA"/>
</dbReference>
<keyword evidence="1" id="KW-0472">Membrane</keyword>
<dbReference type="RefSeq" id="WP_309854308.1">
    <property type="nucleotide sequence ID" value="NZ_JAVDQJ010000004.1"/>
</dbReference>
<protein>
    <recommendedName>
        <fullName evidence="4">Transmembrane protein</fullName>
    </recommendedName>
</protein>
<accession>A0AAE3XAI3</accession>
<evidence type="ECO:0000256" key="1">
    <source>
        <dbReference type="SAM" id="Phobius"/>
    </source>
</evidence>
<evidence type="ECO:0000313" key="2">
    <source>
        <dbReference type="EMBL" id="MDR6218175.1"/>
    </source>
</evidence>
<comment type="caution">
    <text evidence="2">The sequence shown here is derived from an EMBL/GenBank/DDBJ whole genome shotgun (WGS) entry which is preliminary data.</text>
</comment>
<gene>
    <name evidence="2" type="ORF">J2Y00_001738</name>
</gene>
<reference evidence="2" key="1">
    <citation type="submission" date="2023-07" db="EMBL/GenBank/DDBJ databases">
        <title>Sorghum-associated microbial communities from plants grown in Nebraska, USA.</title>
        <authorList>
            <person name="Schachtman D."/>
        </authorList>
    </citation>
    <scope>NUCLEOTIDE SEQUENCE</scope>
    <source>
        <strain evidence="2">BE330</strain>
    </source>
</reference>
<keyword evidence="1" id="KW-1133">Transmembrane helix</keyword>
<organism evidence="2 3">
    <name type="scientific">Deinococcus soli</name>
    <name type="common">ex Cha et al. 2016</name>
    <dbReference type="NCBI Taxonomy" id="1309411"/>
    <lineage>
        <taxon>Bacteria</taxon>
        <taxon>Thermotogati</taxon>
        <taxon>Deinococcota</taxon>
        <taxon>Deinococci</taxon>
        <taxon>Deinococcales</taxon>
        <taxon>Deinococcaceae</taxon>
        <taxon>Deinococcus</taxon>
    </lineage>
</organism>
<sequence>MQDLLNQLIHDQFVIVSLSITLLLTLLCFHAISLPPMIRITPHAYGQLNLTLWGAPLLRTDPSTVHAIAAFLDAGAGEICFPISSGDLNVSCSEDGSAALHVRTAPHGHSTTFVFDAHERQRLIRALQATPLAPTVQAA</sequence>
<name>A0AAE3XAI3_9DEIO</name>
<dbReference type="AlphaFoldDB" id="A0AAE3XAI3"/>
<evidence type="ECO:0000313" key="3">
    <source>
        <dbReference type="Proteomes" id="UP001185331"/>
    </source>
</evidence>
<feature type="transmembrane region" description="Helical" evidence="1">
    <location>
        <begin position="12"/>
        <end position="32"/>
    </location>
</feature>